<accession>A0ABD5S1I6</accession>
<sequence length="211" mass="22833">MEITAHRGFESLYPENTVEAAARAAEEADRIEIDVRRCGSGELVACHFDRVRFTTGGRGRVRDLSVDELAALSVGGSGEAVPLVEDVAAAVPADTELKFDLKGPALAEDVVALANDVDNDVVVSSFYADALWETRHIDDDIPLSYLFDVRVDRNLTTAGLLDCEYVSPHWSLALGTDVVERAHDEGMEVEAWTVATSAMARLLERAGVDSV</sequence>
<dbReference type="SUPFAM" id="SSF51695">
    <property type="entry name" value="PLC-like phosphodiesterases"/>
    <property type="match status" value="1"/>
</dbReference>
<proteinExistence type="predicted"/>
<keyword evidence="3" id="KW-1185">Reference proteome</keyword>
<dbReference type="InterPro" id="IPR030395">
    <property type="entry name" value="GP_PDE_dom"/>
</dbReference>
<feature type="domain" description="GP-PDE" evidence="1">
    <location>
        <begin position="1"/>
        <end position="211"/>
    </location>
</feature>
<dbReference type="PANTHER" id="PTHR46211:SF14">
    <property type="entry name" value="GLYCEROPHOSPHODIESTER PHOSPHODIESTERASE"/>
    <property type="match status" value="1"/>
</dbReference>
<comment type="caution">
    <text evidence="2">The sequence shown here is derived from an EMBL/GenBank/DDBJ whole genome shotgun (WGS) entry which is preliminary data.</text>
</comment>
<evidence type="ECO:0000313" key="2">
    <source>
        <dbReference type="EMBL" id="MFC6725544.1"/>
    </source>
</evidence>
<dbReference type="EMBL" id="JBHSWU010000577">
    <property type="protein sequence ID" value="MFC6725544.1"/>
    <property type="molecule type" value="Genomic_DNA"/>
</dbReference>
<dbReference type="AlphaFoldDB" id="A0ABD5S1I6"/>
<gene>
    <name evidence="2" type="ORF">ACFQE1_14440</name>
</gene>
<dbReference type="PANTHER" id="PTHR46211">
    <property type="entry name" value="GLYCEROPHOSPHORYL DIESTER PHOSPHODIESTERASE"/>
    <property type="match status" value="1"/>
</dbReference>
<dbReference type="PROSITE" id="PS51704">
    <property type="entry name" value="GP_PDE"/>
    <property type="match status" value="1"/>
</dbReference>
<dbReference type="Gene3D" id="3.20.20.190">
    <property type="entry name" value="Phosphatidylinositol (PI) phosphodiesterase"/>
    <property type="match status" value="1"/>
</dbReference>
<evidence type="ECO:0000313" key="3">
    <source>
        <dbReference type="Proteomes" id="UP001596328"/>
    </source>
</evidence>
<reference evidence="2 3" key="1">
    <citation type="journal article" date="2019" name="Int. J. Syst. Evol. Microbiol.">
        <title>The Global Catalogue of Microorganisms (GCM) 10K type strain sequencing project: providing services to taxonomists for standard genome sequencing and annotation.</title>
        <authorList>
            <consortium name="The Broad Institute Genomics Platform"/>
            <consortium name="The Broad Institute Genome Sequencing Center for Infectious Disease"/>
            <person name="Wu L."/>
            <person name="Ma J."/>
        </authorList>
    </citation>
    <scope>NUCLEOTIDE SEQUENCE [LARGE SCALE GENOMIC DNA]</scope>
    <source>
        <strain evidence="2 3">NBRC 111368</strain>
    </source>
</reference>
<protein>
    <submittedName>
        <fullName evidence="2">Glycerophosphodiester phosphodiesterase</fullName>
    </submittedName>
</protein>
<dbReference type="Pfam" id="PF03009">
    <property type="entry name" value="GDPD"/>
    <property type="match status" value="1"/>
</dbReference>
<dbReference type="Proteomes" id="UP001596328">
    <property type="component" value="Unassembled WGS sequence"/>
</dbReference>
<organism evidence="2 3">
    <name type="scientific">Halobium palmae</name>
    <dbReference type="NCBI Taxonomy" id="1776492"/>
    <lineage>
        <taxon>Archaea</taxon>
        <taxon>Methanobacteriati</taxon>
        <taxon>Methanobacteriota</taxon>
        <taxon>Stenosarchaea group</taxon>
        <taxon>Halobacteria</taxon>
        <taxon>Halobacteriales</taxon>
        <taxon>Haloferacaceae</taxon>
        <taxon>Halobium</taxon>
    </lineage>
</organism>
<name>A0ABD5S1I6_9EURY</name>
<evidence type="ECO:0000259" key="1">
    <source>
        <dbReference type="PROSITE" id="PS51704"/>
    </source>
</evidence>
<dbReference type="InterPro" id="IPR017946">
    <property type="entry name" value="PLC-like_Pdiesterase_TIM-brl"/>
</dbReference>
<feature type="non-terminal residue" evidence="2">
    <location>
        <position position="211"/>
    </location>
</feature>